<dbReference type="InterPro" id="IPR029052">
    <property type="entry name" value="Metallo-depent_PP-like"/>
</dbReference>
<dbReference type="Proteomes" id="UP000078486">
    <property type="component" value="Unassembled WGS sequence"/>
</dbReference>
<sequence length="219" mass="24723">MNGRIIAIGDIHGCHQELAELLERIAPTKDDRLIFLGDLVNRGPNSCAVIDIAKARGALSLLGNHELRLLNFRKTSDLAFLKETDHDTLDKLRPEDWAYLEQMPLTHYVPELNTVFVHGGFLPGQPWQKQPADIVTRIQVIDRDGRPRKRAEAPGAPAWADLWNGPPFVVYGHTSRPQIYKHKWSVCIDTACVLGGALTAYILPERRFVQVKAKRAYYP</sequence>
<proteinExistence type="predicted"/>
<reference evidence="2 3" key="1">
    <citation type="submission" date="2016-01" db="EMBL/GenBank/DDBJ databases">
        <title>High potential of lignocellulose degradation of a new Verrucomicrobia species.</title>
        <authorList>
            <person name="Wang Y."/>
            <person name="Shi Y."/>
            <person name="Qiu Z."/>
            <person name="Liu S."/>
            <person name="Yang H."/>
        </authorList>
    </citation>
    <scope>NUCLEOTIDE SEQUENCE [LARGE SCALE GENOMIC DNA]</scope>
    <source>
        <strain evidence="2 3">TSB47</strain>
    </source>
</reference>
<dbReference type="InterPro" id="IPR004843">
    <property type="entry name" value="Calcineurin-like_PHP"/>
</dbReference>
<dbReference type="GO" id="GO:0005737">
    <property type="term" value="C:cytoplasm"/>
    <property type="evidence" value="ECO:0007669"/>
    <property type="project" value="TreeGrafter"/>
</dbReference>
<name>A0A178IND9_9BACT</name>
<feature type="domain" description="Calcineurin-like phosphoesterase" evidence="1">
    <location>
        <begin position="4"/>
        <end position="189"/>
    </location>
</feature>
<dbReference type="RefSeq" id="WP_068768943.1">
    <property type="nucleotide sequence ID" value="NZ_CP109796.1"/>
</dbReference>
<dbReference type="Pfam" id="PF00149">
    <property type="entry name" value="Metallophos"/>
    <property type="match status" value="1"/>
</dbReference>
<dbReference type="GO" id="GO:0016791">
    <property type="term" value="F:phosphatase activity"/>
    <property type="evidence" value="ECO:0007669"/>
    <property type="project" value="TreeGrafter"/>
</dbReference>
<dbReference type="InterPro" id="IPR050126">
    <property type="entry name" value="Ap4A_hydrolase"/>
</dbReference>
<dbReference type="EMBL" id="LRRQ01000031">
    <property type="protein sequence ID" value="OAM91288.1"/>
    <property type="molecule type" value="Genomic_DNA"/>
</dbReference>
<gene>
    <name evidence="2" type="ORF">AW736_03925</name>
</gene>
<protein>
    <submittedName>
        <fullName evidence="2">Metallophosphoesterase</fullName>
    </submittedName>
</protein>
<dbReference type="Gene3D" id="3.60.21.10">
    <property type="match status" value="1"/>
</dbReference>
<dbReference type="SUPFAM" id="SSF56300">
    <property type="entry name" value="Metallo-dependent phosphatases"/>
    <property type="match status" value="1"/>
</dbReference>
<organism evidence="2 3">
    <name type="scientific">Termitidicoccus mucosus</name>
    <dbReference type="NCBI Taxonomy" id="1184151"/>
    <lineage>
        <taxon>Bacteria</taxon>
        <taxon>Pseudomonadati</taxon>
        <taxon>Verrucomicrobiota</taxon>
        <taxon>Opitutia</taxon>
        <taxon>Opitutales</taxon>
        <taxon>Opitutaceae</taxon>
        <taxon>Termitidicoccus</taxon>
    </lineage>
</organism>
<dbReference type="PANTHER" id="PTHR42850">
    <property type="entry name" value="METALLOPHOSPHOESTERASE"/>
    <property type="match status" value="1"/>
</dbReference>
<dbReference type="OrthoDB" id="9779903at2"/>
<evidence type="ECO:0000313" key="3">
    <source>
        <dbReference type="Proteomes" id="UP000078486"/>
    </source>
</evidence>
<accession>A0A178IND9</accession>
<dbReference type="STRING" id="1184151.AW736_03925"/>
<evidence type="ECO:0000313" key="2">
    <source>
        <dbReference type="EMBL" id="OAM91288.1"/>
    </source>
</evidence>
<keyword evidence="3" id="KW-1185">Reference proteome</keyword>
<evidence type="ECO:0000259" key="1">
    <source>
        <dbReference type="Pfam" id="PF00149"/>
    </source>
</evidence>
<dbReference type="AlphaFoldDB" id="A0A178IND9"/>
<comment type="caution">
    <text evidence="2">The sequence shown here is derived from an EMBL/GenBank/DDBJ whole genome shotgun (WGS) entry which is preliminary data.</text>
</comment>
<dbReference type="PANTHER" id="PTHR42850:SF4">
    <property type="entry name" value="ZINC-DEPENDENT ENDOPOLYPHOSPHATASE"/>
    <property type="match status" value="1"/>
</dbReference>